<keyword evidence="3" id="KW-1185">Reference proteome</keyword>
<dbReference type="HOGENOM" id="CLU_2907133_0_0_1"/>
<protein>
    <submittedName>
        <fullName evidence="2">Predicted protein</fullName>
    </submittedName>
</protein>
<accession>D7L2M7</accession>
<reference evidence="2" key="2">
    <citation type="submission" date="2010-06" db="EMBL/GenBank/DDBJ databases">
        <title>The basis of rapid genome size change in Arabidopsis.</title>
        <authorList>
            <consortium name="US DOE Joint Genome Institute (JGI-PGF)"/>
            <person name="Bakker E."/>
            <person name="Bergelson J."/>
            <person name="Cheng J.Fang."/>
            <person name="Clark R.M."/>
            <person name="Fawcett J."/>
            <person name="Gaut B."/>
            <person name="Grigoriev I."/>
            <person name="Gundlach H."/>
            <person name="Guo Y."/>
            <person name="Haberer G."/>
            <person name="Hollister J."/>
            <person name="Hu T.T."/>
            <person name="Mayer K.F.X."/>
            <person name="Nasrallah J."/>
            <person name="Nordborg M."/>
            <person name="Otillar R."/>
            <person name="Pattyn P."/>
            <person name="Schmutz J."/>
            <person name="Spannagl M."/>
            <person name="van de Peer Y."/>
            <person name="Wang X."/>
            <person name="Weigel D."/>
            <person name="Yang L."/>
        </authorList>
    </citation>
    <scope>NUCLEOTIDE SEQUENCE</scope>
</reference>
<feature type="compositionally biased region" description="Acidic residues" evidence="1">
    <location>
        <begin position="48"/>
        <end position="62"/>
    </location>
</feature>
<dbReference type="EMBL" id="GL348715">
    <property type="protein sequence ID" value="EFH62187.1"/>
    <property type="molecule type" value="Genomic_DNA"/>
</dbReference>
<evidence type="ECO:0000313" key="2">
    <source>
        <dbReference type="EMBL" id="EFH62187.1"/>
    </source>
</evidence>
<dbReference type="Proteomes" id="UP000008694">
    <property type="component" value="Unassembled WGS sequence"/>
</dbReference>
<gene>
    <name evidence="2" type="ORF">ARALYDRAFT_674125</name>
</gene>
<dbReference type="Gramene" id="Al_scaffold_0003_3322">
    <property type="protein sequence ID" value="Al_scaffold_0003_3322"/>
    <property type="gene ID" value="Al_scaffold_0003_3322"/>
</dbReference>
<proteinExistence type="predicted"/>
<feature type="region of interest" description="Disordered" evidence="1">
    <location>
        <begin position="25"/>
        <end position="62"/>
    </location>
</feature>
<sequence>MQEENNDHQNSATVNALNVSSLVLPRGELEDIPEDPLCEDSSDHDTDLEMSDSENSESSEEE</sequence>
<evidence type="ECO:0000256" key="1">
    <source>
        <dbReference type="SAM" id="MobiDB-lite"/>
    </source>
</evidence>
<organism evidence="3">
    <name type="scientific">Arabidopsis lyrata subsp. lyrata</name>
    <name type="common">Lyre-leaved rock-cress</name>
    <dbReference type="NCBI Taxonomy" id="81972"/>
    <lineage>
        <taxon>Eukaryota</taxon>
        <taxon>Viridiplantae</taxon>
        <taxon>Streptophyta</taxon>
        <taxon>Embryophyta</taxon>
        <taxon>Tracheophyta</taxon>
        <taxon>Spermatophyta</taxon>
        <taxon>Magnoliopsida</taxon>
        <taxon>eudicotyledons</taxon>
        <taxon>Gunneridae</taxon>
        <taxon>Pentapetalae</taxon>
        <taxon>rosids</taxon>
        <taxon>malvids</taxon>
        <taxon>Brassicales</taxon>
        <taxon>Brassicaceae</taxon>
        <taxon>Camelineae</taxon>
        <taxon>Arabidopsis</taxon>
    </lineage>
</organism>
<reference evidence="2" key="1">
    <citation type="submission" date="2009-11" db="EMBL/GenBank/DDBJ databases">
        <authorList>
            <consortium name="US DOE Joint Genome Institute (JGI-PGF)"/>
            <person name="Ottilar R."/>
            <person name="Schmutz J."/>
            <person name="Salamov A."/>
            <person name="Cheng J.F."/>
            <person name="Lucas S."/>
            <person name="Pitluck S."/>
            <person name="Gundlach H."/>
            <person name="Guo Y."/>
            <person name="Haberer G."/>
            <person name="Nasrallah J."/>
            <person name="Mayer K.F.X."/>
            <person name="van de Peer Y."/>
            <person name="Weigel D."/>
            <person name="Grigoriev I.V."/>
        </authorList>
    </citation>
    <scope>NUCLEOTIDE SEQUENCE</scope>
</reference>
<feature type="compositionally biased region" description="Acidic residues" evidence="1">
    <location>
        <begin position="30"/>
        <end position="40"/>
    </location>
</feature>
<dbReference type="AlphaFoldDB" id="D7L2M7"/>
<evidence type="ECO:0000313" key="3">
    <source>
        <dbReference type="Proteomes" id="UP000008694"/>
    </source>
</evidence>
<name>D7L2M7_ARALL</name>